<reference evidence="1 2" key="1">
    <citation type="submission" date="2023-11" db="EMBL/GenBank/DDBJ databases">
        <authorList>
            <person name="Cook R."/>
            <person name="Crisci M."/>
            <person name="Pye H."/>
            <person name="Adriaenssens E."/>
            <person name="Santini J."/>
        </authorList>
    </citation>
    <scope>NUCLEOTIDE SEQUENCE [LARGE SCALE GENOMIC DNA]</scope>
    <source>
        <strain evidence="1">Lak_Megaphage_RVC_AP1_GC26</strain>
    </source>
</reference>
<name>A0ABZ0Z5S5_9CAUD</name>
<proteinExistence type="predicted"/>
<sequence>MGNNVLDLHRNFIDNQKRQIDLANKLIECANDNEEIIVLANELIKSCEKCISIEQNMNKNFIID</sequence>
<organism evidence="1 2">
    <name type="scientific">phage Lak_Megaphage_RVC_AP1_GC26</name>
    <dbReference type="NCBI Taxonomy" id="3109224"/>
    <lineage>
        <taxon>Viruses</taxon>
        <taxon>Duplodnaviria</taxon>
        <taxon>Heunggongvirae</taxon>
        <taxon>Uroviricota</taxon>
        <taxon>Caudoviricetes</taxon>
        <taxon>Caudoviricetes code 15 clade</taxon>
    </lineage>
</organism>
<dbReference type="EMBL" id="OR769218">
    <property type="protein sequence ID" value="WQJ54056.1"/>
    <property type="molecule type" value="Genomic_DNA"/>
</dbReference>
<keyword evidence="2" id="KW-1185">Reference proteome</keyword>
<protein>
    <submittedName>
        <fullName evidence="1">Uncharacterized protein</fullName>
    </submittedName>
</protein>
<accession>A0ABZ0Z5S5</accession>
<dbReference type="Proteomes" id="UP001346559">
    <property type="component" value="Segment"/>
</dbReference>
<evidence type="ECO:0000313" key="1">
    <source>
        <dbReference type="EMBL" id="WQJ54056.1"/>
    </source>
</evidence>
<evidence type="ECO:0000313" key="2">
    <source>
        <dbReference type="Proteomes" id="UP001346559"/>
    </source>
</evidence>